<accession>A0A653EZ87</accession>
<proteinExistence type="predicted"/>
<dbReference type="AlphaFoldDB" id="A0A653EZ87"/>
<sequence>MWSAIAGVVVIVIYGILMAVGALNTGTSSAAMLVGMF</sequence>
<protein>
    <submittedName>
        <fullName evidence="2">Uncharacterized protein</fullName>
    </submittedName>
</protein>
<keyword evidence="1" id="KW-0812">Transmembrane</keyword>
<name>A0A653EZ87_MYCKA</name>
<keyword evidence="1" id="KW-1133">Transmembrane helix</keyword>
<dbReference type="EMBL" id="LR589331">
    <property type="protein sequence ID" value="VTP02643.1"/>
    <property type="molecule type" value="Genomic_DNA"/>
</dbReference>
<feature type="transmembrane region" description="Helical" evidence="1">
    <location>
        <begin position="6"/>
        <end position="34"/>
    </location>
</feature>
<reference evidence="2" key="1">
    <citation type="submission" date="2019-05" db="EMBL/GenBank/DDBJ databases">
        <authorList>
            <person name="Naeem R."/>
            <person name="Antony C."/>
            <person name="Guan Q."/>
        </authorList>
    </citation>
    <scope>NUCLEOTIDE SEQUENCE</scope>
    <source>
        <strain evidence="2">3</strain>
    </source>
</reference>
<evidence type="ECO:0000256" key="1">
    <source>
        <dbReference type="SAM" id="Phobius"/>
    </source>
</evidence>
<organism evidence="2">
    <name type="scientific">Mycobacterium kansasii</name>
    <dbReference type="NCBI Taxonomy" id="1768"/>
    <lineage>
        <taxon>Bacteria</taxon>
        <taxon>Bacillati</taxon>
        <taxon>Actinomycetota</taxon>
        <taxon>Actinomycetes</taxon>
        <taxon>Mycobacteriales</taxon>
        <taxon>Mycobacteriaceae</taxon>
        <taxon>Mycobacterium</taxon>
    </lineage>
</organism>
<evidence type="ECO:0000313" key="2">
    <source>
        <dbReference type="EMBL" id="VTP02643.1"/>
    </source>
</evidence>
<gene>
    <name evidence="2" type="ORF">BIN_B_03576</name>
</gene>
<keyword evidence="1" id="KW-0472">Membrane</keyword>